<dbReference type="PROSITE" id="PS51318">
    <property type="entry name" value="TAT"/>
    <property type="match status" value="1"/>
</dbReference>
<evidence type="ECO:0000313" key="2">
    <source>
        <dbReference type="Proteomes" id="UP000265719"/>
    </source>
</evidence>
<organism evidence="1 2">
    <name type="scientific">Thermobifida halotolerans</name>
    <dbReference type="NCBI Taxonomy" id="483545"/>
    <lineage>
        <taxon>Bacteria</taxon>
        <taxon>Bacillati</taxon>
        <taxon>Actinomycetota</taxon>
        <taxon>Actinomycetes</taxon>
        <taxon>Streptosporangiales</taxon>
        <taxon>Nocardiopsidaceae</taxon>
        <taxon>Thermobifida</taxon>
    </lineage>
</organism>
<dbReference type="Gene3D" id="3.60.21.70">
    <property type="entry name" value="PhoD-like phosphatase"/>
    <property type="match status" value="1"/>
</dbReference>
<accession>A0A399G858</accession>
<dbReference type="Pfam" id="PF09423">
    <property type="entry name" value="PhoD"/>
    <property type="match status" value="1"/>
</dbReference>
<evidence type="ECO:0000313" key="1">
    <source>
        <dbReference type="EMBL" id="UOE20430.1"/>
    </source>
</evidence>
<dbReference type="PANTHER" id="PTHR43606">
    <property type="entry name" value="PHOSPHATASE, PUTATIVE (AFU_ORTHOLOGUE AFUA_6G08710)-RELATED"/>
    <property type="match status" value="1"/>
</dbReference>
<dbReference type="PANTHER" id="PTHR43606:SF2">
    <property type="entry name" value="ALKALINE PHOSPHATASE FAMILY PROTEIN (AFU_ORTHOLOGUE AFUA_5G03860)"/>
    <property type="match status" value="1"/>
</dbReference>
<name>A0A399G858_9ACTN</name>
<dbReference type="InterPro" id="IPR018946">
    <property type="entry name" value="PhoD-like_MPP"/>
</dbReference>
<dbReference type="RefSeq" id="WP_068689260.1">
    <property type="nucleotide sequence ID" value="NZ_CP063196.1"/>
</dbReference>
<reference evidence="1" key="1">
    <citation type="submission" date="2020-10" db="EMBL/GenBank/DDBJ databases">
        <title>De novo genome project of the cellulose decomposer Thermobifida halotolerans type strain.</title>
        <authorList>
            <person name="Nagy I."/>
            <person name="Horvath B."/>
            <person name="Kukolya J."/>
            <person name="Nagy I."/>
            <person name="Orsini M."/>
        </authorList>
    </citation>
    <scope>NUCLEOTIDE SEQUENCE</scope>
    <source>
        <strain evidence="1">DSM 44931</strain>
    </source>
</reference>
<dbReference type="InterPro" id="IPR029052">
    <property type="entry name" value="Metallo-depent_PP-like"/>
</dbReference>
<dbReference type="InterPro" id="IPR006311">
    <property type="entry name" value="TAT_signal"/>
</dbReference>
<dbReference type="Pfam" id="PF16655">
    <property type="entry name" value="PhoD_N"/>
    <property type="match status" value="1"/>
</dbReference>
<dbReference type="KEGG" id="thao:NI17_004135"/>
<dbReference type="InterPro" id="IPR052900">
    <property type="entry name" value="Phospholipid_Metab_Enz"/>
</dbReference>
<dbReference type="InterPro" id="IPR032093">
    <property type="entry name" value="PhoD_N"/>
</dbReference>
<keyword evidence="2" id="KW-1185">Reference proteome</keyword>
<dbReference type="AlphaFoldDB" id="A0A399G858"/>
<proteinExistence type="predicted"/>
<dbReference type="EMBL" id="CP063196">
    <property type="protein sequence ID" value="UOE20430.1"/>
    <property type="molecule type" value="Genomic_DNA"/>
</dbReference>
<dbReference type="CDD" id="cd07389">
    <property type="entry name" value="MPP_PhoD"/>
    <property type="match status" value="1"/>
</dbReference>
<protein>
    <submittedName>
        <fullName evidence="1">Alkaline phosphatase D family protein</fullName>
    </submittedName>
</protein>
<dbReference type="SUPFAM" id="SSF56300">
    <property type="entry name" value="Metallo-dependent phosphatases"/>
    <property type="match status" value="1"/>
</dbReference>
<dbReference type="Proteomes" id="UP000265719">
    <property type="component" value="Chromosome"/>
</dbReference>
<sequence>MVYRTSPVAPPSRRRFLGIGAASAAAVALGTGLLPVPSTRPVAARSYPFTLGVASGDPHPDGVVLWTRLAPDPLAPDGRGGMDDRDVTVSYQVAADERFTTVVRRGQAVASAELGHSVHPEVTGLEPGREYFYRFKAMGEISPVGRTRTAPDPRAQPAALRFAFASCQRWDDGHYTAYRHLAAEDLDLVLHLGDYLYEYPVSGAVRQVEVPDHLAAETVTLEQYRARYGLYKSDPDLRAAHARFPWVAVLDDHEVDNNWAGAAPAADAELARRSAAFQAYYENLPLRRAALPEGPTMGLHRRISWGRLADLTVLDTRQYRDDQPCGDGFSSDCPDRFAPDRTLLGAEQRDWLLEGFASSPARWHVLGNQVPMAQTDVDPGADTRVWLDPWDGYVAERDRVLAEATALGVRNLVVVTGDRHQNYAAELKADHTDPDSATVGTEFVGTSISSSRDGEDLGEQGRAILAANPHLRFVNEQRGYVRCLVTPERWQTDFRVVPYVTRPDAPVSTRAGFVVEDGHPGLLEG</sequence>
<dbReference type="OrthoDB" id="327733at2"/>
<dbReference type="Gene3D" id="2.60.40.380">
    <property type="entry name" value="Purple acid phosphatase-like, N-terminal"/>
    <property type="match status" value="1"/>
</dbReference>
<gene>
    <name evidence="1" type="ORF">NI17_004135</name>
</gene>
<dbReference type="InterPro" id="IPR038607">
    <property type="entry name" value="PhoD-like_sf"/>
</dbReference>